<protein>
    <recommendedName>
        <fullName evidence="3">Glycosyltransferase family 1 protein</fullName>
    </recommendedName>
</protein>
<keyword evidence="2" id="KW-1185">Reference proteome</keyword>
<proteinExistence type="predicted"/>
<evidence type="ECO:0000313" key="1">
    <source>
        <dbReference type="EMBL" id="MFB2619209.1"/>
    </source>
</evidence>
<evidence type="ECO:0000313" key="2">
    <source>
        <dbReference type="Proteomes" id="UP001576708"/>
    </source>
</evidence>
<reference evidence="1 2" key="1">
    <citation type="submission" date="2024-09" db="EMBL/GenBank/DDBJ databases">
        <authorList>
            <person name="Zhang Y."/>
        </authorList>
    </citation>
    <scope>NUCLEOTIDE SEQUENCE [LARGE SCALE GENOMIC DNA]</scope>
    <source>
        <strain evidence="1 2">ZJ318</strain>
    </source>
</reference>
<accession>A0ABV4VFY5</accession>
<sequence length="383" mass="44144">MNILIVGSLNTIFLKSYKCIFESLGHNVYVGNTSDLKFVEKDGFNFFSGEKAKTTDKLRRLARLFQLDNFNFFWKIVESREYKARLDACKIDEVEKFVINAKIDLVFFFWGTTLKKELRCLNEIKQKNCLSYKMILCVNTYPVRYILPKEITKNSIGYLSKDLDYFDKFDSVICPNKKMSDLLEYGIGIKSKIFIRPDFLHYSFFSSATAANVQKIKRSVVFLGNVDFGKRNLDDVSKTLLSIADMGIDVWVQSPCKLEHKHVKTFAPFTYEQIARGELGDFIRQFTASIVIYNNFNNLRTSLGYPTRFALATLGGGYILLPSGTFDGIEESLDKKQLSAIKLFKSIEHLYQIILELDELPSPNFSKSFTNIPEYDFNQILNN</sequence>
<evidence type="ECO:0008006" key="3">
    <source>
        <dbReference type="Google" id="ProtNLM"/>
    </source>
</evidence>
<dbReference type="Proteomes" id="UP001576708">
    <property type="component" value="Unassembled WGS sequence"/>
</dbReference>
<name>A0ABV4VFY5_9GAMM</name>
<organism evidence="1 2">
    <name type="scientific">Shewanella mangrovisoli</name>
    <dbReference type="NCBI Taxonomy" id="2864211"/>
    <lineage>
        <taxon>Bacteria</taxon>
        <taxon>Pseudomonadati</taxon>
        <taxon>Pseudomonadota</taxon>
        <taxon>Gammaproteobacteria</taxon>
        <taxon>Alteromonadales</taxon>
        <taxon>Shewanellaceae</taxon>
        <taxon>Shewanella</taxon>
    </lineage>
</organism>
<dbReference type="EMBL" id="JBHFGU010000002">
    <property type="protein sequence ID" value="MFB2619209.1"/>
    <property type="molecule type" value="Genomic_DNA"/>
</dbReference>
<comment type="caution">
    <text evidence="1">The sequence shown here is derived from an EMBL/GenBank/DDBJ whole genome shotgun (WGS) entry which is preliminary data.</text>
</comment>
<dbReference type="RefSeq" id="WP_342201002.1">
    <property type="nucleotide sequence ID" value="NZ_JBCATE010000002.1"/>
</dbReference>
<gene>
    <name evidence="1" type="ORF">ACE02W_05230</name>
</gene>